<dbReference type="InterPro" id="IPR013096">
    <property type="entry name" value="Cupin_2"/>
</dbReference>
<keyword evidence="3" id="KW-1185">Reference proteome</keyword>
<protein>
    <submittedName>
        <fullName evidence="2">Cupin domain-containing protein</fullName>
    </submittedName>
</protein>
<dbReference type="Gene3D" id="2.60.120.10">
    <property type="entry name" value="Jelly Rolls"/>
    <property type="match status" value="1"/>
</dbReference>
<evidence type="ECO:0000313" key="3">
    <source>
        <dbReference type="Proteomes" id="UP001611450"/>
    </source>
</evidence>
<dbReference type="RefSeq" id="WP_396948777.1">
    <property type="nucleotide sequence ID" value="NZ_JBIRXV010000010.1"/>
</dbReference>
<name>A0ABW7WT21_9NOCA</name>
<evidence type="ECO:0000313" key="2">
    <source>
        <dbReference type="EMBL" id="MFI2325163.1"/>
    </source>
</evidence>
<comment type="caution">
    <text evidence="2">The sequence shown here is derived from an EMBL/GenBank/DDBJ whole genome shotgun (WGS) entry which is preliminary data.</text>
</comment>
<organism evidence="2 3">
    <name type="scientific">Nocardia beijingensis</name>
    <dbReference type="NCBI Taxonomy" id="95162"/>
    <lineage>
        <taxon>Bacteria</taxon>
        <taxon>Bacillati</taxon>
        <taxon>Actinomycetota</taxon>
        <taxon>Actinomycetes</taxon>
        <taxon>Mycobacteriales</taxon>
        <taxon>Nocardiaceae</taxon>
        <taxon>Nocardia</taxon>
    </lineage>
</organism>
<dbReference type="InterPro" id="IPR014710">
    <property type="entry name" value="RmlC-like_jellyroll"/>
</dbReference>
<dbReference type="Proteomes" id="UP001611450">
    <property type="component" value="Unassembled WGS sequence"/>
</dbReference>
<dbReference type="Pfam" id="PF07883">
    <property type="entry name" value="Cupin_2"/>
    <property type="match status" value="1"/>
</dbReference>
<sequence length="144" mass="15196">MMDNLIDYMDNHIVYSRGDTPMTVIRHSDARRTETASGVMTTLASPTQGGSGLALWRVEVPANTAGPLHFIDAEQIWTVIAGRLDVALDGTELTAAEGDTVILPPNALRQVRTGDGFTAIVTAPAGARAGTPDSDATIVPPWIA</sequence>
<proteinExistence type="predicted"/>
<gene>
    <name evidence="2" type="ORF">ACH47G_32140</name>
</gene>
<reference evidence="2 3" key="1">
    <citation type="submission" date="2024-10" db="EMBL/GenBank/DDBJ databases">
        <title>The Natural Products Discovery Center: Release of the First 8490 Sequenced Strains for Exploring Actinobacteria Biosynthetic Diversity.</title>
        <authorList>
            <person name="Kalkreuter E."/>
            <person name="Kautsar S.A."/>
            <person name="Yang D."/>
            <person name="Bader C.D."/>
            <person name="Teijaro C.N."/>
            <person name="Fluegel L."/>
            <person name="Davis C.M."/>
            <person name="Simpson J.R."/>
            <person name="Lauterbach L."/>
            <person name="Steele A.D."/>
            <person name="Gui C."/>
            <person name="Meng S."/>
            <person name="Li G."/>
            <person name="Viehrig K."/>
            <person name="Ye F."/>
            <person name="Su P."/>
            <person name="Kiefer A.F."/>
            <person name="Nichols A."/>
            <person name="Cepeda A.J."/>
            <person name="Yan W."/>
            <person name="Fan B."/>
            <person name="Jiang Y."/>
            <person name="Adhikari A."/>
            <person name="Zheng C.-J."/>
            <person name="Schuster L."/>
            <person name="Cowan T.M."/>
            <person name="Smanski M.J."/>
            <person name="Chevrette M.G."/>
            <person name="De Carvalho L.P.S."/>
            <person name="Shen B."/>
        </authorList>
    </citation>
    <scope>NUCLEOTIDE SEQUENCE [LARGE SCALE GENOMIC DNA]</scope>
    <source>
        <strain evidence="2 3">NPDC019626</strain>
    </source>
</reference>
<dbReference type="InterPro" id="IPR011051">
    <property type="entry name" value="RmlC_Cupin_sf"/>
</dbReference>
<dbReference type="SUPFAM" id="SSF51182">
    <property type="entry name" value="RmlC-like cupins"/>
    <property type="match status" value="1"/>
</dbReference>
<evidence type="ECO:0000259" key="1">
    <source>
        <dbReference type="Pfam" id="PF07883"/>
    </source>
</evidence>
<dbReference type="EMBL" id="JBIRXV010000010">
    <property type="protein sequence ID" value="MFI2325163.1"/>
    <property type="molecule type" value="Genomic_DNA"/>
</dbReference>
<feature type="domain" description="Cupin type-2" evidence="1">
    <location>
        <begin position="57"/>
        <end position="112"/>
    </location>
</feature>
<accession>A0ABW7WT21</accession>